<feature type="region of interest" description="Disordered" evidence="1">
    <location>
        <begin position="321"/>
        <end position="354"/>
    </location>
</feature>
<dbReference type="InterPro" id="IPR035901">
    <property type="entry name" value="GIY-YIG_endonuc_sf"/>
</dbReference>
<evidence type="ECO:0000256" key="1">
    <source>
        <dbReference type="SAM" id="MobiDB-lite"/>
    </source>
</evidence>
<sequence>MILHPSAPRATVYTTLGHTLRVPLRPGSSPERQLIGWLQRQMAANPGFSVRVKSVLLVLQRPPCAACGAALRQFLRRWNLTGKLRLLTPRAPGGGCGCAAGGGPDARPTTFGYDDSEPDDELAATLFEALPGLSQENGVAGATKTFSLQEASQKLRAPGWKRGLYVIHRQGTPIYVGKASDLPVRVQQHALCLSHLLVPLAPYTVQIHHYPAANEATLLARERELMQALRNRKIRLGNSRNTELELSGEYEAGSELNELVLEYEGLFEKFRRLFGQNPVKAAVFKGMLDAANPAPARDAALADQTQAVVEQQGLVGQQQMASLTQAANRPAAGASPPPRPGRLAQPATNWTNPATILRQRVPPVRLQTKRL</sequence>
<feature type="domain" description="GIY-YIG" evidence="2">
    <location>
        <begin position="160"/>
        <end position="235"/>
    </location>
</feature>
<organism evidence="3 4">
    <name type="scientific">Hymenobacter lucidus</name>
    <dbReference type="NCBI Taxonomy" id="2880930"/>
    <lineage>
        <taxon>Bacteria</taxon>
        <taxon>Pseudomonadati</taxon>
        <taxon>Bacteroidota</taxon>
        <taxon>Cytophagia</taxon>
        <taxon>Cytophagales</taxon>
        <taxon>Hymenobacteraceae</taxon>
        <taxon>Hymenobacter</taxon>
    </lineage>
</organism>
<accession>A0ABS8AWJ6</accession>
<name>A0ABS8AWJ6_9BACT</name>
<evidence type="ECO:0000313" key="4">
    <source>
        <dbReference type="Proteomes" id="UP001165296"/>
    </source>
</evidence>
<evidence type="ECO:0000313" key="3">
    <source>
        <dbReference type="EMBL" id="MCB2410175.1"/>
    </source>
</evidence>
<dbReference type="SUPFAM" id="SSF82771">
    <property type="entry name" value="GIY-YIG endonuclease"/>
    <property type="match status" value="1"/>
</dbReference>
<keyword evidence="4" id="KW-1185">Reference proteome</keyword>
<reference evidence="3" key="1">
    <citation type="submission" date="2021-10" db="EMBL/GenBank/DDBJ databases">
        <authorList>
            <person name="Dean J.D."/>
            <person name="Kim M.K."/>
            <person name="Newey C.N."/>
            <person name="Stoker T.S."/>
            <person name="Thompson D.W."/>
            <person name="Grose J.H."/>
        </authorList>
    </citation>
    <scope>NUCLEOTIDE SEQUENCE</scope>
    <source>
        <strain evidence="3">BT178</strain>
    </source>
</reference>
<dbReference type="RefSeq" id="WP_226178290.1">
    <property type="nucleotide sequence ID" value="NZ_JAJADR010000006.1"/>
</dbReference>
<comment type="caution">
    <text evidence="3">The sequence shown here is derived from an EMBL/GenBank/DDBJ whole genome shotgun (WGS) entry which is preliminary data.</text>
</comment>
<proteinExistence type="predicted"/>
<gene>
    <name evidence="3" type="ORF">LGH74_19445</name>
</gene>
<dbReference type="EMBL" id="JAJADR010000006">
    <property type="protein sequence ID" value="MCB2410175.1"/>
    <property type="molecule type" value="Genomic_DNA"/>
</dbReference>
<evidence type="ECO:0000259" key="2">
    <source>
        <dbReference type="PROSITE" id="PS50164"/>
    </source>
</evidence>
<dbReference type="InterPro" id="IPR000305">
    <property type="entry name" value="GIY-YIG_endonuc"/>
</dbReference>
<dbReference type="Proteomes" id="UP001165296">
    <property type="component" value="Unassembled WGS sequence"/>
</dbReference>
<protein>
    <recommendedName>
        <fullName evidence="2">GIY-YIG domain-containing protein</fullName>
    </recommendedName>
</protein>
<dbReference type="PROSITE" id="PS50164">
    <property type="entry name" value="GIY_YIG"/>
    <property type="match status" value="1"/>
</dbReference>
<dbReference type="Gene3D" id="3.40.1440.10">
    <property type="entry name" value="GIY-YIG endonuclease"/>
    <property type="match status" value="1"/>
</dbReference>